<dbReference type="GO" id="GO:0020037">
    <property type="term" value="F:heme binding"/>
    <property type="evidence" value="ECO:0007669"/>
    <property type="project" value="InterPro"/>
</dbReference>
<dbReference type="InterPro" id="IPR036396">
    <property type="entry name" value="Cyt_P450_sf"/>
</dbReference>
<dbReference type="PANTHER" id="PTHR24305:SF166">
    <property type="entry name" value="CYTOCHROME P450 12A4, MITOCHONDRIAL-RELATED"/>
    <property type="match status" value="1"/>
</dbReference>
<dbReference type="GO" id="GO:0005506">
    <property type="term" value="F:iron ion binding"/>
    <property type="evidence" value="ECO:0007669"/>
    <property type="project" value="InterPro"/>
</dbReference>
<evidence type="ECO:0000256" key="8">
    <source>
        <dbReference type="ARBA" id="ARBA00023033"/>
    </source>
</evidence>
<protein>
    <submittedName>
        <fullName evidence="10">Cytochrome P450 domain-containing protein</fullName>
    </submittedName>
</protein>
<keyword evidence="9" id="KW-0472">Membrane</keyword>
<evidence type="ECO:0000256" key="6">
    <source>
        <dbReference type="ARBA" id="ARBA00023002"/>
    </source>
</evidence>
<gene>
    <name evidence="10" type="ORF">AG1IA_00285</name>
</gene>
<evidence type="ECO:0000313" key="11">
    <source>
        <dbReference type="Proteomes" id="UP000011668"/>
    </source>
</evidence>
<dbReference type="EMBL" id="AFRT01000049">
    <property type="protein sequence ID" value="ELU45686.1"/>
    <property type="molecule type" value="Genomic_DNA"/>
</dbReference>
<keyword evidence="11" id="KW-1185">Reference proteome</keyword>
<dbReference type="GO" id="GO:0004497">
    <property type="term" value="F:monooxygenase activity"/>
    <property type="evidence" value="ECO:0007669"/>
    <property type="project" value="UniProtKB-KW"/>
</dbReference>
<evidence type="ECO:0000313" key="10">
    <source>
        <dbReference type="EMBL" id="ELU45686.1"/>
    </source>
</evidence>
<evidence type="ECO:0000256" key="5">
    <source>
        <dbReference type="ARBA" id="ARBA00022723"/>
    </source>
</evidence>
<evidence type="ECO:0000256" key="3">
    <source>
        <dbReference type="ARBA" id="ARBA00010617"/>
    </source>
</evidence>
<dbReference type="InterPro" id="IPR050121">
    <property type="entry name" value="Cytochrome_P450_monoxygenase"/>
</dbReference>
<keyword evidence="9" id="KW-1133">Transmembrane helix</keyword>
<dbReference type="PANTHER" id="PTHR24305">
    <property type="entry name" value="CYTOCHROME P450"/>
    <property type="match status" value="1"/>
</dbReference>
<comment type="similarity">
    <text evidence="3">Belongs to the cytochrome P450 family.</text>
</comment>
<keyword evidence="4" id="KW-0349">Heme</keyword>
<comment type="pathway">
    <text evidence="2">Secondary metabolite biosynthesis.</text>
</comment>
<comment type="cofactor">
    <cofactor evidence="1">
        <name>heme</name>
        <dbReference type="ChEBI" id="CHEBI:30413"/>
    </cofactor>
</comment>
<dbReference type="Proteomes" id="UP000011668">
    <property type="component" value="Unassembled WGS sequence"/>
</dbReference>
<evidence type="ECO:0000256" key="1">
    <source>
        <dbReference type="ARBA" id="ARBA00001971"/>
    </source>
</evidence>
<dbReference type="AlphaFoldDB" id="L8X5V8"/>
<dbReference type="SUPFAM" id="SSF48264">
    <property type="entry name" value="Cytochrome P450"/>
    <property type="match status" value="1"/>
</dbReference>
<evidence type="ECO:0000256" key="2">
    <source>
        <dbReference type="ARBA" id="ARBA00005179"/>
    </source>
</evidence>
<dbReference type="Gene3D" id="1.10.630.10">
    <property type="entry name" value="Cytochrome P450"/>
    <property type="match status" value="1"/>
</dbReference>
<keyword evidence="6" id="KW-0560">Oxidoreductase</keyword>
<sequence length="648" mass="73941">MFRMSFFTYLAVIASIYVVVTLLRKWRRAWAYRGLAHLPGPPREKWSKESYKGHIPNLYNPNTAFAFHDSLSKYGPVAKIYGIFGVRGVNLRLYINDPYAMGEVLLKEENGWERTESYTATGPASYQSTTQVVSGYMRLAAVIDSCFNCNFLAAYASRSISQAGIEREIKEQGTNAISVDIFGWAHRGALDAIGKPLEPDMLCVQGSFSIRGAFQAWEAWQGYQAPSVRVPHHRSHSVYSCTVRTWVSWVLSPALFSLAILRPIMPTLYKIGPAWFRRAIITRVPSKAIKQLLSIVDIQYEQALRIFSQRRAALTDSKHGHHNLSSAQKDVVTLIRDTLIFAGHDTTSGALACIFQMLAEHPEIQSKLREELLRCSDEDPDYVTLKSFPLLDAVIRETLRLKVISILVHHEILCFLSGRRWAWTQKAALARHSLCLRERWSWLAFGLPIGIQQPGVLTLTNGIHVDGLSRSRQEWPTPESQRPDYHCCLDDVPSGYKATTRPMFGAVLLIFDSCRGDRRSCRTEVCSIPWRSGRRMEGKFHRLGPFYGVDPYCNDWIKVWRYFEAFCSRSCVWTFFTWPFNNNYFTKGINKCHYSYHDIPGSSGSAGVDLYLCLVTRVITYRSRALEHAFPIWLPHEMNLDASTRTQC</sequence>
<dbReference type="HOGENOM" id="CLU_001570_5_11_1"/>
<feature type="transmembrane region" description="Helical" evidence="9">
    <location>
        <begin position="6"/>
        <end position="23"/>
    </location>
</feature>
<dbReference type="Pfam" id="PF00067">
    <property type="entry name" value="p450"/>
    <property type="match status" value="1"/>
</dbReference>
<evidence type="ECO:0000256" key="7">
    <source>
        <dbReference type="ARBA" id="ARBA00023004"/>
    </source>
</evidence>
<keyword evidence="8" id="KW-0503">Monooxygenase</keyword>
<keyword evidence="5" id="KW-0479">Metal-binding</keyword>
<organism evidence="10 11">
    <name type="scientific">Thanatephorus cucumeris (strain AG1-IA)</name>
    <name type="common">Rice sheath blight fungus</name>
    <name type="synonym">Rhizoctonia solani</name>
    <dbReference type="NCBI Taxonomy" id="983506"/>
    <lineage>
        <taxon>Eukaryota</taxon>
        <taxon>Fungi</taxon>
        <taxon>Dikarya</taxon>
        <taxon>Basidiomycota</taxon>
        <taxon>Agaricomycotina</taxon>
        <taxon>Agaricomycetes</taxon>
        <taxon>Cantharellales</taxon>
        <taxon>Ceratobasidiaceae</taxon>
        <taxon>Rhizoctonia</taxon>
        <taxon>Rhizoctonia solani AG-1</taxon>
    </lineage>
</organism>
<accession>L8X5V8</accession>
<comment type="caution">
    <text evidence="10">The sequence shown here is derived from an EMBL/GenBank/DDBJ whole genome shotgun (WGS) entry which is preliminary data.</text>
</comment>
<evidence type="ECO:0000256" key="9">
    <source>
        <dbReference type="SAM" id="Phobius"/>
    </source>
</evidence>
<proteinExistence type="inferred from homology"/>
<name>L8X5V8_THACA</name>
<dbReference type="OrthoDB" id="1470350at2759"/>
<dbReference type="GO" id="GO:0016705">
    <property type="term" value="F:oxidoreductase activity, acting on paired donors, with incorporation or reduction of molecular oxygen"/>
    <property type="evidence" value="ECO:0007669"/>
    <property type="project" value="InterPro"/>
</dbReference>
<dbReference type="STRING" id="983506.L8X5V8"/>
<evidence type="ECO:0000256" key="4">
    <source>
        <dbReference type="ARBA" id="ARBA00022617"/>
    </source>
</evidence>
<keyword evidence="7" id="KW-0408">Iron</keyword>
<reference evidence="10 11" key="1">
    <citation type="journal article" date="2013" name="Nat. Commun.">
        <title>The evolution and pathogenic mechanisms of the rice sheath blight pathogen.</title>
        <authorList>
            <person name="Zheng A."/>
            <person name="Lin R."/>
            <person name="Xu L."/>
            <person name="Qin P."/>
            <person name="Tang C."/>
            <person name="Ai P."/>
            <person name="Zhang D."/>
            <person name="Liu Y."/>
            <person name="Sun Z."/>
            <person name="Feng H."/>
            <person name="Wang Y."/>
            <person name="Chen Y."/>
            <person name="Liang X."/>
            <person name="Fu R."/>
            <person name="Li Q."/>
            <person name="Zhang J."/>
            <person name="Yu X."/>
            <person name="Xie Z."/>
            <person name="Ding L."/>
            <person name="Guan P."/>
            <person name="Tang J."/>
            <person name="Liang Y."/>
            <person name="Wang S."/>
            <person name="Deng Q."/>
            <person name="Li S."/>
            <person name="Zhu J."/>
            <person name="Wang L."/>
            <person name="Liu H."/>
            <person name="Li P."/>
        </authorList>
    </citation>
    <scope>NUCLEOTIDE SEQUENCE [LARGE SCALE GENOMIC DNA]</scope>
    <source>
        <strain evidence="11">AG-1 IA</strain>
    </source>
</reference>
<dbReference type="InterPro" id="IPR001128">
    <property type="entry name" value="Cyt_P450"/>
</dbReference>
<keyword evidence="9" id="KW-0812">Transmembrane</keyword>